<proteinExistence type="predicted"/>
<reference evidence="1" key="1">
    <citation type="submission" date="2015-10" db="EMBL/GenBank/DDBJ databases">
        <authorList>
            <person name="Gilbert D.G."/>
        </authorList>
    </citation>
    <scope>NUCLEOTIDE SEQUENCE</scope>
    <source>
        <strain evidence="1">Phyl III-seqv23</strain>
    </source>
</reference>
<protein>
    <submittedName>
        <fullName evidence="1">Uncharacterized protein</fullName>
    </submittedName>
</protein>
<dbReference type="AlphaFoldDB" id="A0A0S4U4T9"/>
<accession>A0A0S4U4T9</accession>
<sequence length="126" mass="14323">MKIPHSFTRSRCPKNTAAGAILQRDASRVLRRVANDLALRQREYSIRTRRQRRRLVDVFSLHTDALYLEISHAPADQKVQVRYRTCAGRHDHGGGRNNAVSLESLSSPEGYDQLLANLRFVAGRRG</sequence>
<evidence type="ECO:0000313" key="1">
    <source>
        <dbReference type="EMBL" id="CUV17007.1"/>
    </source>
</evidence>
<dbReference type="EMBL" id="LN899821">
    <property type="protein sequence ID" value="CUV17007.1"/>
    <property type="molecule type" value="Genomic_DNA"/>
</dbReference>
<organism evidence="1">
    <name type="scientific">Ralstonia solanacearum</name>
    <name type="common">Pseudomonas solanacearum</name>
    <dbReference type="NCBI Taxonomy" id="305"/>
    <lineage>
        <taxon>Bacteria</taxon>
        <taxon>Pseudomonadati</taxon>
        <taxon>Pseudomonadota</taxon>
        <taxon>Betaproteobacteria</taxon>
        <taxon>Burkholderiales</taxon>
        <taxon>Burkholderiaceae</taxon>
        <taxon>Ralstonia</taxon>
        <taxon>Ralstonia solanacearum species complex</taxon>
    </lineage>
</organism>
<name>A0A0S4U4T9_RALSL</name>
<gene>
    <name evidence="1" type="ORF">PSS4_v1_210048</name>
</gene>